<name>A0ABD5PI07_9EURY</name>
<dbReference type="FunFam" id="3.40.50.720:FF:000084">
    <property type="entry name" value="Short-chain dehydrogenase reductase"/>
    <property type="match status" value="1"/>
</dbReference>
<dbReference type="Pfam" id="PF00106">
    <property type="entry name" value="adh_short"/>
    <property type="match status" value="1"/>
</dbReference>
<reference evidence="4 5" key="1">
    <citation type="journal article" date="2019" name="Int. J. Syst. Evol. Microbiol.">
        <title>The Global Catalogue of Microorganisms (GCM) 10K type strain sequencing project: providing services to taxonomists for standard genome sequencing and annotation.</title>
        <authorList>
            <consortium name="The Broad Institute Genomics Platform"/>
            <consortium name="The Broad Institute Genome Sequencing Center for Infectious Disease"/>
            <person name="Wu L."/>
            <person name="Ma J."/>
        </authorList>
    </citation>
    <scope>NUCLEOTIDE SEQUENCE [LARGE SCALE GENOMIC DNA]</scope>
    <source>
        <strain evidence="4 5">CGMCC 1.12553</strain>
    </source>
</reference>
<dbReference type="InterPro" id="IPR036291">
    <property type="entry name" value="NAD(P)-bd_dom_sf"/>
</dbReference>
<proteinExistence type="inferred from homology"/>
<dbReference type="PANTHER" id="PTHR44196:SF1">
    <property type="entry name" value="DEHYDROGENASE_REDUCTASE SDR FAMILY MEMBER 7B"/>
    <property type="match status" value="1"/>
</dbReference>
<dbReference type="SMART" id="SM00822">
    <property type="entry name" value="PKS_KR"/>
    <property type="match status" value="1"/>
</dbReference>
<dbReference type="EC" id="1.-.-.-" evidence="4"/>
<gene>
    <name evidence="4" type="ORF">ACFO0N_20725</name>
</gene>
<organism evidence="4 5">
    <name type="scientific">Halobium salinum</name>
    <dbReference type="NCBI Taxonomy" id="1364940"/>
    <lineage>
        <taxon>Archaea</taxon>
        <taxon>Methanobacteriati</taxon>
        <taxon>Methanobacteriota</taxon>
        <taxon>Stenosarchaea group</taxon>
        <taxon>Halobacteria</taxon>
        <taxon>Halobacteriales</taxon>
        <taxon>Haloferacaceae</taxon>
        <taxon>Halobium</taxon>
    </lineage>
</organism>
<dbReference type="GO" id="GO:0016491">
    <property type="term" value="F:oxidoreductase activity"/>
    <property type="evidence" value="ECO:0007669"/>
    <property type="project" value="UniProtKB-KW"/>
</dbReference>
<evidence type="ECO:0000259" key="3">
    <source>
        <dbReference type="SMART" id="SM00822"/>
    </source>
</evidence>
<dbReference type="Proteomes" id="UP001595921">
    <property type="component" value="Unassembled WGS sequence"/>
</dbReference>
<evidence type="ECO:0000256" key="1">
    <source>
        <dbReference type="ARBA" id="ARBA00006484"/>
    </source>
</evidence>
<evidence type="ECO:0000256" key="2">
    <source>
        <dbReference type="ARBA" id="ARBA00023002"/>
    </source>
</evidence>
<sequence length="248" mass="26367">MVADDPLAGAATLVTGATSGIGAATVRAFAERGADVALAARREDRLESLADELASEHGVEALVVPTDVTDEDQVEAMVEETVDAFGGLDVVVNNAGLGREGDVEELSTEKYRHMMDVNVDGTFFTSRAALPHLTDSEGSLVFVGSFAGQYPRPDAPVYAATKWWTRGFALSLEGAVGDDGVAVSVINPTEVRTEFGSEDGDPLKREFEAGEVTEPPEVAEAIVFAASRESPNVASEIDLYRRDKFAHF</sequence>
<dbReference type="EMBL" id="JBHSDS010000017">
    <property type="protein sequence ID" value="MFC4360378.1"/>
    <property type="molecule type" value="Genomic_DNA"/>
</dbReference>
<dbReference type="RefSeq" id="WP_267620484.1">
    <property type="nucleotide sequence ID" value="NZ_JAODIW010000005.1"/>
</dbReference>
<evidence type="ECO:0000313" key="4">
    <source>
        <dbReference type="EMBL" id="MFC4360378.1"/>
    </source>
</evidence>
<dbReference type="AlphaFoldDB" id="A0ABD5PI07"/>
<dbReference type="CDD" id="cd05233">
    <property type="entry name" value="SDR_c"/>
    <property type="match status" value="1"/>
</dbReference>
<feature type="domain" description="Ketoreductase" evidence="3">
    <location>
        <begin position="10"/>
        <end position="194"/>
    </location>
</feature>
<dbReference type="PANTHER" id="PTHR44196">
    <property type="entry name" value="DEHYDROGENASE/REDUCTASE SDR FAMILY MEMBER 7B"/>
    <property type="match status" value="1"/>
</dbReference>
<accession>A0ABD5PI07</accession>
<dbReference type="PRINTS" id="PR00081">
    <property type="entry name" value="GDHRDH"/>
</dbReference>
<protein>
    <submittedName>
        <fullName evidence="4">SDR family oxidoreductase</fullName>
        <ecNumber evidence="4">1.-.-.-</ecNumber>
    </submittedName>
</protein>
<comment type="caution">
    <text evidence="4">The sequence shown here is derived from an EMBL/GenBank/DDBJ whole genome shotgun (WGS) entry which is preliminary data.</text>
</comment>
<dbReference type="SUPFAM" id="SSF51735">
    <property type="entry name" value="NAD(P)-binding Rossmann-fold domains"/>
    <property type="match status" value="1"/>
</dbReference>
<dbReference type="InterPro" id="IPR057326">
    <property type="entry name" value="KR_dom"/>
</dbReference>
<dbReference type="Gene3D" id="3.40.50.720">
    <property type="entry name" value="NAD(P)-binding Rossmann-like Domain"/>
    <property type="match status" value="1"/>
</dbReference>
<keyword evidence="5" id="KW-1185">Reference proteome</keyword>
<comment type="similarity">
    <text evidence="1">Belongs to the short-chain dehydrogenases/reductases (SDR) family.</text>
</comment>
<dbReference type="InterPro" id="IPR002347">
    <property type="entry name" value="SDR_fam"/>
</dbReference>
<keyword evidence="2 4" id="KW-0560">Oxidoreductase</keyword>
<evidence type="ECO:0000313" key="5">
    <source>
        <dbReference type="Proteomes" id="UP001595921"/>
    </source>
</evidence>